<dbReference type="GO" id="GO:0009307">
    <property type="term" value="P:DNA restriction-modification system"/>
    <property type="evidence" value="ECO:0007669"/>
    <property type="project" value="UniProtKB-KW"/>
</dbReference>
<dbReference type="AlphaFoldDB" id="C5S288"/>
<dbReference type="Gene3D" id="1.10.287.1120">
    <property type="entry name" value="Bipartite methylase S protein"/>
    <property type="match status" value="1"/>
</dbReference>
<feature type="domain" description="Type I restriction modification DNA specificity" evidence="4">
    <location>
        <begin position="1"/>
        <end position="179"/>
    </location>
</feature>
<dbReference type="PANTHER" id="PTHR30408">
    <property type="entry name" value="TYPE-1 RESTRICTION ENZYME ECOKI SPECIFICITY PROTEIN"/>
    <property type="match status" value="1"/>
</dbReference>
<dbReference type="EMBL" id="ACQL01000097">
    <property type="protein sequence ID" value="EER47015.1"/>
    <property type="molecule type" value="Genomic_DNA"/>
</dbReference>
<dbReference type="InterPro" id="IPR000055">
    <property type="entry name" value="Restrct_endonuc_typeI_TRD"/>
</dbReference>
<dbReference type="InterPro" id="IPR052021">
    <property type="entry name" value="Type-I_RS_S_subunit"/>
</dbReference>
<dbReference type="RefSeq" id="WP_005824195.1">
    <property type="nucleotide sequence ID" value="NZ_ACQL01000097.1"/>
</dbReference>
<dbReference type="CDD" id="cd17273">
    <property type="entry name" value="RMtype1_S_EcoJA69PI-TRD1-CR1_like"/>
    <property type="match status" value="1"/>
</dbReference>
<proteinExistence type="inferred from homology"/>
<comment type="similarity">
    <text evidence="1">Belongs to the type-I restriction system S methylase family.</text>
</comment>
<dbReference type="OrthoDB" id="9798929at2"/>
<comment type="caution">
    <text evidence="5">The sequence shown here is derived from an EMBL/GenBank/DDBJ whole genome shotgun (WGS) entry which is preliminary data.</text>
</comment>
<evidence type="ECO:0000313" key="6">
    <source>
        <dbReference type="Proteomes" id="UP000005532"/>
    </source>
</evidence>
<dbReference type="SUPFAM" id="SSF116734">
    <property type="entry name" value="DNA methylase specificity domain"/>
    <property type="match status" value="2"/>
</dbReference>
<dbReference type="Pfam" id="PF01420">
    <property type="entry name" value="Methylase_S"/>
    <property type="match status" value="2"/>
</dbReference>
<evidence type="ECO:0000256" key="2">
    <source>
        <dbReference type="ARBA" id="ARBA00022747"/>
    </source>
</evidence>
<name>C5S288_9PAST</name>
<gene>
    <name evidence="5" type="ORF">AM305_09936</name>
</gene>
<dbReference type="GO" id="GO:0003677">
    <property type="term" value="F:DNA binding"/>
    <property type="evidence" value="ECO:0007669"/>
    <property type="project" value="UniProtKB-KW"/>
</dbReference>
<protein>
    <submittedName>
        <fullName evidence="5">Type I restriction-modification system, S subunit/Type I restriction modification DNA specificity</fullName>
    </submittedName>
</protein>
<accession>C5S288</accession>
<dbReference type="CDD" id="cd17495">
    <property type="entry name" value="RMtype1_S_Cep9333ORF4827P-TRD2-CR2_like"/>
    <property type="match status" value="1"/>
</dbReference>
<keyword evidence="3" id="KW-0238">DNA-binding</keyword>
<evidence type="ECO:0000256" key="1">
    <source>
        <dbReference type="ARBA" id="ARBA00010923"/>
    </source>
</evidence>
<feature type="domain" description="Type I restriction modification DNA specificity" evidence="4">
    <location>
        <begin position="317"/>
        <end position="399"/>
    </location>
</feature>
<dbReference type="PANTHER" id="PTHR30408:SF12">
    <property type="entry name" value="TYPE I RESTRICTION ENZYME MJAVIII SPECIFICITY SUBUNIT"/>
    <property type="match status" value="1"/>
</dbReference>
<dbReference type="eggNOG" id="COG0732">
    <property type="taxonomic scope" value="Bacteria"/>
</dbReference>
<reference evidence="5 6" key="1">
    <citation type="journal article" date="2010" name="Vet. Microbiol.">
        <title>Production of haemolysins by strains of the Actinobacillus minor/porcitonsillarum complex.</title>
        <authorList>
            <person name="Arya G."/>
            <person name="Niven D.F."/>
        </authorList>
    </citation>
    <scope>NUCLEOTIDE SEQUENCE [LARGE SCALE GENOMIC DNA]</scope>
    <source>
        <strain evidence="5 6">NM305</strain>
    </source>
</reference>
<organism evidence="5 6">
    <name type="scientific">Actinobacillus minor NM305</name>
    <dbReference type="NCBI Taxonomy" id="637911"/>
    <lineage>
        <taxon>Bacteria</taxon>
        <taxon>Pseudomonadati</taxon>
        <taxon>Pseudomonadota</taxon>
        <taxon>Gammaproteobacteria</taxon>
        <taxon>Pasteurellales</taxon>
        <taxon>Pasteurellaceae</taxon>
        <taxon>Actinobacillus</taxon>
    </lineage>
</organism>
<dbReference type="REBASE" id="29452">
    <property type="entry name" value="S.Ami305ORF9941P"/>
</dbReference>
<dbReference type="InterPro" id="IPR044946">
    <property type="entry name" value="Restrct_endonuc_typeI_TRD_sf"/>
</dbReference>
<evidence type="ECO:0000313" key="5">
    <source>
        <dbReference type="EMBL" id="EER47015.1"/>
    </source>
</evidence>
<sequence length="446" mass="49825">MSSWELKKLSEVADIIGGATPKSDVDEYFNGDIPWITPKDLSGYKNRYISKGERNITKLGLENSSAKLLPKGAVLFTSRAPIGYVAIADNEVSTNQGFKSLVLKDGNIPEFFYYLLKHNIPLFEARATGSTFKEVSGQVVKNTELLIPSIDIQKKIVDLVSPLDEKIELNTQINQTLEQIAQTIFKSWFIDFDPVHAKANALASGQTTEQATQAAMAVISGKNTQELHRLQTANPEQYQQLWEIAEAFPSGFDEEGVPRGWGLSTIDENYNVVMGQSPKGETYNEESNGALFYQGRAEFGWRYPEPRLYTTDPKRMAKKGNILMSVRAPVGDLNVALEDCCIGRGLAALSHKSNSLSFGLYQIKNLQNEFDIFNGEGTVFGSINQKDLKAIKVINPSFKIIKLFDDVCSSNELQIENLSREIIFLRKIRDELLPKLLSGEKKYVCK</sequence>
<evidence type="ECO:0000256" key="3">
    <source>
        <dbReference type="ARBA" id="ARBA00023125"/>
    </source>
</evidence>
<dbReference type="Proteomes" id="UP000005532">
    <property type="component" value="Unassembled WGS sequence"/>
</dbReference>
<keyword evidence="2" id="KW-0680">Restriction system</keyword>
<dbReference type="Gene3D" id="3.90.220.20">
    <property type="entry name" value="DNA methylase specificity domains"/>
    <property type="match status" value="2"/>
</dbReference>
<evidence type="ECO:0000259" key="4">
    <source>
        <dbReference type="Pfam" id="PF01420"/>
    </source>
</evidence>